<evidence type="ECO:0000259" key="1">
    <source>
        <dbReference type="Pfam" id="PF08543"/>
    </source>
</evidence>
<keyword evidence="2" id="KW-0808">Transferase</keyword>
<organism evidence="2 3">
    <name type="scientific">Pseudomyxococcus hansupus</name>
    <dbReference type="NCBI Taxonomy" id="1297742"/>
    <lineage>
        <taxon>Bacteria</taxon>
        <taxon>Pseudomonadati</taxon>
        <taxon>Myxococcota</taxon>
        <taxon>Myxococcia</taxon>
        <taxon>Myxococcales</taxon>
        <taxon>Cystobacterineae</taxon>
        <taxon>Myxococcaceae</taxon>
        <taxon>Pseudomyxococcus</taxon>
    </lineage>
</organism>
<dbReference type="KEGG" id="mym:A176_001801"/>
<dbReference type="OrthoDB" id="5381903at2"/>
<feature type="domain" description="Pyridoxamine kinase/Phosphomethylpyrimidine kinase" evidence="1">
    <location>
        <begin position="13"/>
        <end position="242"/>
    </location>
</feature>
<gene>
    <name evidence="2" type="ORF">A176_001801</name>
</gene>
<dbReference type="PANTHER" id="PTHR20858:SF17">
    <property type="entry name" value="HYDROXYMETHYLPYRIMIDINE_PHOSPHOMETHYLPYRIMIDINE KINASE THI20-RELATED"/>
    <property type="match status" value="1"/>
</dbReference>
<evidence type="ECO:0000313" key="3">
    <source>
        <dbReference type="Proteomes" id="UP000009026"/>
    </source>
</evidence>
<dbReference type="InterPro" id="IPR013749">
    <property type="entry name" value="PM/HMP-P_kinase-1"/>
</dbReference>
<dbReference type="GO" id="GO:0008902">
    <property type="term" value="F:hydroxymethylpyrimidine kinase activity"/>
    <property type="evidence" value="ECO:0007669"/>
    <property type="project" value="TreeGrafter"/>
</dbReference>
<proteinExistence type="predicted"/>
<keyword evidence="3" id="KW-1185">Reference proteome</keyword>
<dbReference type="STRING" id="1297742.A176_001801"/>
<dbReference type="GO" id="GO:0008972">
    <property type="term" value="F:phosphomethylpyrimidine kinase activity"/>
    <property type="evidence" value="ECO:0007669"/>
    <property type="project" value="TreeGrafter"/>
</dbReference>
<dbReference type="eggNOG" id="COG0351">
    <property type="taxonomic scope" value="Bacteria"/>
</dbReference>
<evidence type="ECO:0000313" key="2">
    <source>
        <dbReference type="EMBL" id="AKQ64889.1"/>
    </source>
</evidence>
<dbReference type="SUPFAM" id="SSF53613">
    <property type="entry name" value="Ribokinase-like"/>
    <property type="match status" value="1"/>
</dbReference>
<dbReference type="EMBL" id="CP012109">
    <property type="protein sequence ID" value="AKQ64889.1"/>
    <property type="molecule type" value="Genomic_DNA"/>
</dbReference>
<dbReference type="GO" id="GO:0005829">
    <property type="term" value="C:cytosol"/>
    <property type="evidence" value="ECO:0007669"/>
    <property type="project" value="TreeGrafter"/>
</dbReference>
<dbReference type="AlphaFoldDB" id="A0A0H4WQ22"/>
<dbReference type="GO" id="GO:0009229">
    <property type="term" value="P:thiamine diphosphate biosynthetic process"/>
    <property type="evidence" value="ECO:0007669"/>
    <property type="project" value="UniProtKB-UniPathway"/>
</dbReference>
<dbReference type="Pfam" id="PF08543">
    <property type="entry name" value="Phos_pyr_kin"/>
    <property type="match status" value="1"/>
</dbReference>
<dbReference type="GO" id="GO:0009228">
    <property type="term" value="P:thiamine biosynthetic process"/>
    <property type="evidence" value="ECO:0007669"/>
    <property type="project" value="TreeGrafter"/>
</dbReference>
<dbReference type="PANTHER" id="PTHR20858">
    <property type="entry name" value="PHOSPHOMETHYLPYRIMIDINE KINASE"/>
    <property type="match status" value="1"/>
</dbReference>
<dbReference type="InterPro" id="IPR029056">
    <property type="entry name" value="Ribokinase-like"/>
</dbReference>
<reference evidence="2 3" key="1">
    <citation type="journal article" date="2016" name="PLoS ONE">
        <title>Complete Genome Sequence and Comparative Genomics of a Novel Myxobacterium Myxococcus hansupus.</title>
        <authorList>
            <person name="Sharma G."/>
            <person name="Narwani T."/>
            <person name="Subramanian S."/>
        </authorList>
    </citation>
    <scope>NUCLEOTIDE SEQUENCE [LARGE SCALE GENOMIC DNA]</scope>
    <source>
        <strain evidence="3">mixupus</strain>
    </source>
</reference>
<name>A0A0H4WQ22_9BACT</name>
<accession>A0A0H4WQ22</accession>
<dbReference type="RefSeq" id="WP_002634149.1">
    <property type="nucleotide sequence ID" value="NZ_CP012109.1"/>
</dbReference>
<dbReference type="PATRIC" id="fig|1297742.4.peg.1824"/>
<dbReference type="Gene3D" id="3.40.1190.20">
    <property type="match status" value="1"/>
</dbReference>
<sequence>MSPRVLLLAGLEPTGRAGLLADVAAVRALRGQPVAVPSAQTAQGTRTFTWTASPPRVLTAQVVAALELGPLHAVKCGMVPARAQLAAAQAALSGTDPWWVVDPVVRTSRGEPLTRLSARAYLSLAGPRVVLTPNLDEAGWLLGRPVARTVAEAAEAAESLARHGFGAVLVKGGHLPDTQGLADVLATPGRVRVLEGKRLARSPGRRGTGCRLASALATELGRGRTMETAVRSARALVVRYLRTGSE</sequence>
<protein>
    <submittedName>
        <fullName evidence="2">Hydroxymethylpyrimidine phosphate kinase ThiD</fullName>
    </submittedName>
</protein>
<dbReference type="Proteomes" id="UP000009026">
    <property type="component" value="Chromosome"/>
</dbReference>
<keyword evidence="2" id="KW-0418">Kinase</keyword>
<dbReference type="UniPathway" id="UPA00060">
    <property type="reaction ID" value="UER00138"/>
</dbReference>